<keyword evidence="1" id="KW-0862">Zinc</keyword>
<feature type="compositionally biased region" description="Basic and acidic residues" evidence="2">
    <location>
        <begin position="206"/>
        <end position="215"/>
    </location>
</feature>
<dbReference type="InterPro" id="IPR005162">
    <property type="entry name" value="Retrotrans_gag_dom"/>
</dbReference>
<dbReference type="GO" id="GO:0003676">
    <property type="term" value="F:nucleic acid binding"/>
    <property type="evidence" value="ECO:0007669"/>
    <property type="project" value="InterPro"/>
</dbReference>
<dbReference type="InterPro" id="IPR001878">
    <property type="entry name" value="Znf_CCHC"/>
</dbReference>
<dbReference type="Proteomes" id="UP000075243">
    <property type="component" value="Chromosome 10"/>
</dbReference>
<evidence type="ECO:0000256" key="3">
    <source>
        <dbReference type="SAM" id="Phobius"/>
    </source>
</evidence>
<dbReference type="PROSITE" id="PS50158">
    <property type="entry name" value="ZF_CCHC"/>
    <property type="match status" value="1"/>
</dbReference>
<dbReference type="GO" id="GO:0008270">
    <property type="term" value="F:zinc ion binding"/>
    <property type="evidence" value="ECO:0007669"/>
    <property type="project" value="UniProtKB-KW"/>
</dbReference>
<keyword evidence="1" id="KW-0479">Metal-binding</keyword>
<keyword evidence="3" id="KW-0472">Membrane</keyword>
<feature type="transmembrane region" description="Helical" evidence="3">
    <location>
        <begin position="373"/>
        <end position="394"/>
    </location>
</feature>
<dbReference type="PANTHER" id="PTHR34482">
    <property type="entry name" value="DNA DAMAGE-INDUCIBLE PROTEIN 1-LIKE"/>
    <property type="match status" value="1"/>
</dbReference>
<keyword evidence="3" id="KW-0812">Transmembrane</keyword>
<dbReference type="OMA" id="EANYWWR"/>
<keyword evidence="3" id="KW-1133">Transmembrane helix</keyword>
<evidence type="ECO:0000313" key="6">
    <source>
        <dbReference type="Proteomes" id="UP000075243"/>
    </source>
</evidence>
<dbReference type="SUPFAM" id="SSF57756">
    <property type="entry name" value="Retrovirus zinc finger-like domains"/>
    <property type="match status" value="1"/>
</dbReference>
<keyword evidence="1" id="KW-0863">Zinc-finger</keyword>
<proteinExistence type="predicted"/>
<evidence type="ECO:0000259" key="4">
    <source>
        <dbReference type="PROSITE" id="PS50158"/>
    </source>
</evidence>
<accession>A0A151SVM6</accession>
<feature type="domain" description="CCHC-type" evidence="4">
    <location>
        <begin position="245"/>
        <end position="259"/>
    </location>
</feature>
<dbReference type="SMART" id="SM00343">
    <property type="entry name" value="ZnF_C2HC"/>
    <property type="match status" value="2"/>
</dbReference>
<dbReference type="Pfam" id="PF08284">
    <property type="entry name" value="RVP_2"/>
    <property type="match status" value="1"/>
</dbReference>
<feature type="transmembrane region" description="Helical" evidence="3">
    <location>
        <begin position="340"/>
        <end position="361"/>
    </location>
</feature>
<dbReference type="EMBL" id="CM003612">
    <property type="protein sequence ID" value="KYP58836.1"/>
    <property type="molecule type" value="Genomic_DNA"/>
</dbReference>
<keyword evidence="6" id="KW-1185">Reference proteome</keyword>
<feature type="region of interest" description="Disordered" evidence="2">
    <location>
        <begin position="173"/>
        <end position="217"/>
    </location>
</feature>
<evidence type="ECO:0000256" key="2">
    <source>
        <dbReference type="SAM" id="MobiDB-lite"/>
    </source>
</evidence>
<dbReference type="PANTHER" id="PTHR34482:SF36">
    <property type="entry name" value="RETROTRANSPOSON GAG DOMAIN-CONTAINING PROTEIN"/>
    <property type="match status" value="1"/>
</dbReference>
<organism evidence="5 6">
    <name type="scientific">Cajanus cajan</name>
    <name type="common">Pigeon pea</name>
    <name type="synonym">Cajanus indicus</name>
    <dbReference type="NCBI Taxonomy" id="3821"/>
    <lineage>
        <taxon>Eukaryota</taxon>
        <taxon>Viridiplantae</taxon>
        <taxon>Streptophyta</taxon>
        <taxon>Embryophyta</taxon>
        <taxon>Tracheophyta</taxon>
        <taxon>Spermatophyta</taxon>
        <taxon>Magnoliopsida</taxon>
        <taxon>eudicotyledons</taxon>
        <taxon>Gunneridae</taxon>
        <taxon>Pentapetalae</taxon>
        <taxon>rosids</taxon>
        <taxon>fabids</taxon>
        <taxon>Fabales</taxon>
        <taxon>Fabaceae</taxon>
        <taxon>Papilionoideae</taxon>
        <taxon>50 kb inversion clade</taxon>
        <taxon>NPAAA clade</taxon>
        <taxon>indigoferoid/millettioid clade</taxon>
        <taxon>Phaseoleae</taxon>
        <taxon>Cajanus</taxon>
    </lineage>
</organism>
<protein>
    <recommendedName>
        <fullName evidence="4">CCHC-type domain-containing protein</fullName>
    </recommendedName>
</protein>
<dbReference type="Pfam" id="PF00098">
    <property type="entry name" value="zf-CCHC"/>
    <property type="match status" value="1"/>
</dbReference>
<dbReference type="Gene3D" id="4.10.60.10">
    <property type="entry name" value="Zinc finger, CCHC-type"/>
    <property type="match status" value="1"/>
</dbReference>
<dbReference type="InterPro" id="IPR036875">
    <property type="entry name" value="Znf_CCHC_sf"/>
</dbReference>
<dbReference type="Gramene" id="C.cajan_13835.t">
    <property type="protein sequence ID" value="C.cajan_13835.t.cds1"/>
    <property type="gene ID" value="C.cajan_13835"/>
</dbReference>
<name>A0A151SVM6_CAJCA</name>
<reference evidence="5 6" key="1">
    <citation type="journal article" date="2012" name="Nat. Biotechnol.">
        <title>Draft genome sequence of pigeonpea (Cajanus cajan), an orphan legume crop of resource-poor farmers.</title>
        <authorList>
            <person name="Varshney R.K."/>
            <person name="Chen W."/>
            <person name="Li Y."/>
            <person name="Bharti A.K."/>
            <person name="Saxena R.K."/>
            <person name="Schlueter J.A."/>
            <person name="Donoghue M.T."/>
            <person name="Azam S."/>
            <person name="Fan G."/>
            <person name="Whaley A.M."/>
            <person name="Farmer A.D."/>
            <person name="Sheridan J."/>
            <person name="Iwata A."/>
            <person name="Tuteja R."/>
            <person name="Penmetsa R.V."/>
            <person name="Wu W."/>
            <person name="Upadhyaya H.D."/>
            <person name="Yang S.P."/>
            <person name="Shah T."/>
            <person name="Saxena K.B."/>
            <person name="Michael T."/>
            <person name="McCombie W.R."/>
            <person name="Yang B."/>
            <person name="Zhang G."/>
            <person name="Yang H."/>
            <person name="Wang J."/>
            <person name="Spillane C."/>
            <person name="Cook D.R."/>
            <person name="May G.D."/>
            <person name="Xu X."/>
            <person name="Jackson S.A."/>
        </authorList>
    </citation>
    <scope>NUCLEOTIDE SEQUENCE [LARGE SCALE GENOMIC DNA]</scope>
    <source>
        <strain evidence="6">cv. Asha</strain>
    </source>
</reference>
<gene>
    <name evidence="5" type="ORF">KK1_014258</name>
</gene>
<dbReference type="Pfam" id="PF03732">
    <property type="entry name" value="Retrotrans_gag"/>
    <property type="match status" value="1"/>
</dbReference>
<dbReference type="AlphaFoldDB" id="A0A151SVM6"/>
<sequence length="395" mass="44496">MAEFRKCSPPQFRGDADPDVADHWICELEKIFSVLGCSEERKLAYAVYMLTGEANYWWRGTSQMMIDRGVVVDWVCFKRAFLEKYFPESVRHAREAEFMRLQQGKMSVTEYAMRFEHLARFYTQAISEAWKCRKFAEGLKYDLRRVVVPMAITEFPALVEKAKVVERLESVGKPAKAVGGPSRSKSGGGAQRKPYDRPQSQQGDPVTRKPIDTARSEGQSRVATVRCYRCGRPHFIRDCPHTESKCFRCGQMGHVSTSCLVGARQTRSAPRGDRSTAAGRVFSLTGAEASTSSDLGKGKGKVTGKDVMILFDSRPSIYLFISYACAKKLGFPVCNLGLRLFVSTLASVFVVASKMCVGFPLEMCDRKHKVNLICLPLVVFLYIQCSFFLAYNIFW</sequence>
<evidence type="ECO:0000256" key="1">
    <source>
        <dbReference type="PROSITE-ProRule" id="PRU00047"/>
    </source>
</evidence>
<evidence type="ECO:0000313" key="5">
    <source>
        <dbReference type="EMBL" id="KYP58836.1"/>
    </source>
</evidence>